<organism evidence="1 2">
    <name type="scientific">Hominisplanchenecus murintestinalis</name>
    <dbReference type="NCBI Taxonomy" id="2941517"/>
    <lineage>
        <taxon>Bacteria</taxon>
        <taxon>Bacillati</taxon>
        <taxon>Bacillota</taxon>
        <taxon>Clostridia</taxon>
        <taxon>Lachnospirales</taxon>
        <taxon>Lachnospiraceae</taxon>
        <taxon>Hominisplanchenecus</taxon>
    </lineage>
</organism>
<name>A0AC61R0U6_9FIRM</name>
<protein>
    <submittedName>
        <fullName evidence="1">Bifunctional phosphopantothenoylcysteine decarboxylase/phosphopantothenate--cysteine ligase CoaBC</fullName>
        <ecNumber evidence="1">4.1.1.36</ecNumber>
        <ecNumber evidence="1">6.3.2.5</ecNumber>
    </submittedName>
</protein>
<dbReference type="EC" id="4.1.1.36" evidence="1"/>
<reference evidence="1" key="1">
    <citation type="submission" date="2019-04" db="EMBL/GenBank/DDBJ databases">
        <title>Microbes associate with the intestines of laboratory mice.</title>
        <authorList>
            <person name="Navarre W."/>
            <person name="Wong E."/>
            <person name="Huang K."/>
            <person name="Tropini C."/>
            <person name="Ng K."/>
            <person name="Yu B."/>
        </authorList>
    </citation>
    <scope>NUCLEOTIDE SEQUENCE</scope>
    <source>
        <strain evidence="1">NM72_1-8</strain>
    </source>
</reference>
<keyword evidence="1" id="KW-0436">Ligase</keyword>
<keyword evidence="1" id="KW-0456">Lyase</keyword>
<keyword evidence="2" id="KW-1185">Reference proteome</keyword>
<dbReference type="EMBL" id="SRZB01000008">
    <property type="protein sequence ID" value="TGX99410.1"/>
    <property type="molecule type" value="Genomic_DNA"/>
</dbReference>
<proteinExistence type="predicted"/>
<sequence>MLKGKTVILGVAGGIAAYKIAVLARLLVKQNCDVHVIMTQNATNFINPITFETLTNHKCLVDTFDRNFEFHVEHVALAKLADAVLIAPATANIIGKMAHGLADDMLTTTVLACTCPKIAAPAMNTRMYQNGIVQNNIKILEQNGFEIVKPSTGLLACGDEGDGKMAEPETLLDYLLRELACEKDMKGMKVLVTAGPTAEPIDPVRFITNHSTGKMGYALAKNCMLRGADVTLVTGPSPLPRPPFVHVEEITSAHEMFEAVTSRAPTQDIIIKAAAVADYRPRHVSAEKVKKSGEALFLELERTEDILKYLGEHKQPGQFLCGFSMETEHMIENSRQKLARKNLDMIAANNLKQAGAGFGTDTNIITLITQDQEISLELMSKDSAAEKIVDFILQQKNPGGGN</sequence>
<dbReference type="EC" id="6.3.2.5" evidence="1"/>
<evidence type="ECO:0000313" key="2">
    <source>
        <dbReference type="Proteomes" id="UP000307720"/>
    </source>
</evidence>
<gene>
    <name evidence="1" type="primary">coaBC</name>
    <name evidence="1" type="ORF">E5357_06060</name>
</gene>
<dbReference type="Proteomes" id="UP000307720">
    <property type="component" value="Unassembled WGS sequence"/>
</dbReference>
<comment type="caution">
    <text evidence="1">The sequence shown here is derived from an EMBL/GenBank/DDBJ whole genome shotgun (WGS) entry which is preliminary data.</text>
</comment>
<evidence type="ECO:0000313" key="1">
    <source>
        <dbReference type="EMBL" id="TGX99410.1"/>
    </source>
</evidence>
<accession>A0AC61R0U6</accession>